<organism evidence="1 2">
    <name type="scientific">Nocardioides psychrotolerans</name>
    <dbReference type="NCBI Taxonomy" id="1005945"/>
    <lineage>
        <taxon>Bacteria</taxon>
        <taxon>Bacillati</taxon>
        <taxon>Actinomycetota</taxon>
        <taxon>Actinomycetes</taxon>
        <taxon>Propionibacteriales</taxon>
        <taxon>Nocardioidaceae</taxon>
        <taxon>Nocardioides</taxon>
    </lineage>
</organism>
<accession>A0A1I3MCJ9</accession>
<protein>
    <submittedName>
        <fullName evidence="1">Uncharacterized protein</fullName>
    </submittedName>
</protein>
<dbReference type="Proteomes" id="UP000198649">
    <property type="component" value="Unassembled WGS sequence"/>
</dbReference>
<dbReference type="EMBL" id="FOQG01000015">
    <property type="protein sequence ID" value="SFI94703.1"/>
    <property type="molecule type" value="Genomic_DNA"/>
</dbReference>
<sequence>MSMSSRVYEALMDIGMKVVDQGDGSVDLLRTPTEGGAPDEG</sequence>
<dbReference type="AlphaFoldDB" id="A0A1I3MCJ9"/>
<name>A0A1I3MCJ9_9ACTN</name>
<proteinExistence type="predicted"/>
<keyword evidence="2" id="KW-1185">Reference proteome</keyword>
<evidence type="ECO:0000313" key="1">
    <source>
        <dbReference type="EMBL" id="SFI94703.1"/>
    </source>
</evidence>
<reference evidence="1 2" key="1">
    <citation type="submission" date="2016-10" db="EMBL/GenBank/DDBJ databases">
        <authorList>
            <person name="de Groot N.N."/>
        </authorList>
    </citation>
    <scope>NUCLEOTIDE SEQUENCE [LARGE SCALE GENOMIC DNA]</scope>
    <source>
        <strain evidence="1 2">CGMCC 1.11156</strain>
    </source>
</reference>
<evidence type="ECO:0000313" key="2">
    <source>
        <dbReference type="Proteomes" id="UP000198649"/>
    </source>
</evidence>
<gene>
    <name evidence="1" type="ORF">SAMN05216561_11547</name>
</gene>